<feature type="domain" description="Protein kinase" evidence="11">
    <location>
        <begin position="38"/>
        <end position="409"/>
    </location>
</feature>
<proteinExistence type="inferred from homology"/>
<evidence type="ECO:0000256" key="7">
    <source>
        <dbReference type="ARBA" id="ARBA00047899"/>
    </source>
</evidence>
<reference evidence="13" key="1">
    <citation type="journal article" date="2016" name="Nature">
        <title>The genome of the seagrass Zostera marina reveals angiosperm adaptation to the sea.</title>
        <authorList>
            <person name="Olsen J.L."/>
            <person name="Rouze P."/>
            <person name="Verhelst B."/>
            <person name="Lin Y.-C."/>
            <person name="Bayer T."/>
            <person name="Collen J."/>
            <person name="Dattolo E."/>
            <person name="De Paoli E."/>
            <person name="Dittami S."/>
            <person name="Maumus F."/>
            <person name="Michel G."/>
            <person name="Kersting A."/>
            <person name="Lauritano C."/>
            <person name="Lohaus R."/>
            <person name="Toepel M."/>
            <person name="Tonon T."/>
            <person name="Vanneste K."/>
            <person name="Amirebrahimi M."/>
            <person name="Brakel J."/>
            <person name="Bostroem C."/>
            <person name="Chovatia M."/>
            <person name="Grimwood J."/>
            <person name="Jenkins J.W."/>
            <person name="Jueterbock A."/>
            <person name="Mraz A."/>
            <person name="Stam W.T."/>
            <person name="Tice H."/>
            <person name="Bornberg-Bauer E."/>
            <person name="Green P.J."/>
            <person name="Pearson G.A."/>
            <person name="Procaccini G."/>
            <person name="Duarte C.M."/>
            <person name="Schmutz J."/>
            <person name="Reusch T.B.H."/>
            <person name="Van de Peer Y."/>
        </authorList>
    </citation>
    <scope>NUCLEOTIDE SEQUENCE [LARGE SCALE GENOMIC DNA]</scope>
    <source>
        <strain evidence="13">cv. Finnish</strain>
    </source>
</reference>
<dbReference type="EC" id="2.7.11.1" evidence="1"/>
<evidence type="ECO:0000256" key="3">
    <source>
        <dbReference type="ARBA" id="ARBA00022679"/>
    </source>
</evidence>
<evidence type="ECO:0000256" key="9">
    <source>
        <dbReference type="PROSITE-ProRule" id="PRU10141"/>
    </source>
</evidence>
<evidence type="ECO:0000313" key="13">
    <source>
        <dbReference type="Proteomes" id="UP000036987"/>
    </source>
</evidence>
<dbReference type="FunFam" id="3.30.200.20:FF:000303">
    <property type="entry name" value="Protein kinase superfamily protein"/>
    <property type="match status" value="1"/>
</dbReference>
<dbReference type="PANTHER" id="PTHR47634">
    <property type="entry name" value="PROTEIN KINASE DOMAIN-CONTAINING PROTEIN-RELATED"/>
    <property type="match status" value="1"/>
</dbReference>
<dbReference type="InterPro" id="IPR008271">
    <property type="entry name" value="Ser/Thr_kinase_AS"/>
</dbReference>
<dbReference type="STRING" id="29655.A0A0K9PG29"/>
<accession>A0A0K9PG29</accession>
<dbReference type="AlphaFoldDB" id="A0A0K9PG29"/>
<dbReference type="InterPro" id="IPR011009">
    <property type="entry name" value="Kinase-like_dom_sf"/>
</dbReference>
<comment type="catalytic activity">
    <reaction evidence="8">
        <text>L-seryl-[protein] + ATP = O-phospho-L-seryl-[protein] + ADP + H(+)</text>
        <dbReference type="Rhea" id="RHEA:17989"/>
        <dbReference type="Rhea" id="RHEA-COMP:9863"/>
        <dbReference type="Rhea" id="RHEA-COMP:11604"/>
        <dbReference type="ChEBI" id="CHEBI:15378"/>
        <dbReference type="ChEBI" id="CHEBI:29999"/>
        <dbReference type="ChEBI" id="CHEBI:30616"/>
        <dbReference type="ChEBI" id="CHEBI:83421"/>
        <dbReference type="ChEBI" id="CHEBI:456216"/>
        <dbReference type="EC" id="2.7.11.1"/>
    </reaction>
</comment>
<dbReference type="FunFam" id="1.10.510.10:FF:000339">
    <property type="entry name" value="Serine/threonine-protein kinase SRPK-like protein"/>
    <property type="match status" value="1"/>
</dbReference>
<keyword evidence="3" id="KW-0808">Transferase</keyword>
<evidence type="ECO:0000256" key="10">
    <source>
        <dbReference type="RuleBase" id="RU000304"/>
    </source>
</evidence>
<evidence type="ECO:0000256" key="6">
    <source>
        <dbReference type="ARBA" id="ARBA00022840"/>
    </source>
</evidence>
<keyword evidence="6 9" id="KW-0067">ATP-binding</keyword>
<keyword evidence="5 12" id="KW-0418">Kinase</keyword>
<dbReference type="PROSITE" id="PS50011">
    <property type="entry name" value="PROTEIN_KINASE_DOM"/>
    <property type="match status" value="1"/>
</dbReference>
<dbReference type="InterPro" id="IPR051334">
    <property type="entry name" value="SRPK"/>
</dbReference>
<organism evidence="12 13">
    <name type="scientific">Zostera marina</name>
    <name type="common">Eelgrass</name>
    <dbReference type="NCBI Taxonomy" id="29655"/>
    <lineage>
        <taxon>Eukaryota</taxon>
        <taxon>Viridiplantae</taxon>
        <taxon>Streptophyta</taxon>
        <taxon>Embryophyta</taxon>
        <taxon>Tracheophyta</taxon>
        <taxon>Spermatophyta</taxon>
        <taxon>Magnoliopsida</taxon>
        <taxon>Liliopsida</taxon>
        <taxon>Zosteraceae</taxon>
        <taxon>Zostera</taxon>
    </lineage>
</organism>
<evidence type="ECO:0000256" key="1">
    <source>
        <dbReference type="ARBA" id="ARBA00012513"/>
    </source>
</evidence>
<dbReference type="Gene3D" id="1.10.510.10">
    <property type="entry name" value="Transferase(Phosphotransferase) domain 1"/>
    <property type="match status" value="1"/>
</dbReference>
<dbReference type="Proteomes" id="UP000036987">
    <property type="component" value="Unassembled WGS sequence"/>
</dbReference>
<sequence>MSCSSSSGSDEEEEGIEEYRKGGYHAVRVGDQFKGGRYVAQKKLGWGNYSTVWLAYDTLGNRFVAMKIQKSASEFAESAIHEIKVLSSIAEGDPSNSNCIVQLLDSFKHSGPNGQHLCLVIELLGDSLLRLIRHNNESGIGLDRVRKICVSILVALNYLHTELGMIHSDLKPENVLLTSTIDPAKDPVRSGLTPILDVGLKSREGFVNLIEKKLRRRASKTSAKIALRRNTMVRFSENRKSLEGIDLSCKIVDFGNAYPVNNQLPSEIQTRHYRAPEVILGSAYSFPVDMWSFACIAYELATGDVMFAPQSGPNYSEDEDHLALMMEVLGKMPKKIAVGGIKSRDYFDRYGDLKRIRRLKFRPINRILVEKFKFPETDASEFLEFLCPLLDFTPENRPTAAECLNHPWLKINRDTDPKTIQTKTNVENKLENNISKLRLR</sequence>
<protein>
    <recommendedName>
        <fullName evidence="1">non-specific serine/threonine protein kinase</fullName>
        <ecNumber evidence="1">2.7.11.1</ecNumber>
    </recommendedName>
</protein>
<dbReference type="Gene3D" id="3.30.200.20">
    <property type="entry name" value="Phosphorylase Kinase, domain 1"/>
    <property type="match status" value="1"/>
</dbReference>
<dbReference type="GO" id="GO:0005524">
    <property type="term" value="F:ATP binding"/>
    <property type="evidence" value="ECO:0007669"/>
    <property type="project" value="UniProtKB-UniRule"/>
</dbReference>
<evidence type="ECO:0000256" key="5">
    <source>
        <dbReference type="ARBA" id="ARBA00022777"/>
    </source>
</evidence>
<name>A0A0K9PG29_ZOSMR</name>
<comment type="catalytic activity">
    <reaction evidence="7">
        <text>L-threonyl-[protein] + ATP = O-phospho-L-threonyl-[protein] + ADP + H(+)</text>
        <dbReference type="Rhea" id="RHEA:46608"/>
        <dbReference type="Rhea" id="RHEA-COMP:11060"/>
        <dbReference type="Rhea" id="RHEA-COMP:11605"/>
        <dbReference type="ChEBI" id="CHEBI:15378"/>
        <dbReference type="ChEBI" id="CHEBI:30013"/>
        <dbReference type="ChEBI" id="CHEBI:30616"/>
        <dbReference type="ChEBI" id="CHEBI:61977"/>
        <dbReference type="ChEBI" id="CHEBI:456216"/>
        <dbReference type="EC" id="2.7.11.1"/>
    </reaction>
</comment>
<dbReference type="Pfam" id="PF00069">
    <property type="entry name" value="Pkinase"/>
    <property type="match status" value="2"/>
</dbReference>
<gene>
    <name evidence="12" type="ORF">ZOSMA_251G00050</name>
</gene>
<dbReference type="InterPro" id="IPR017441">
    <property type="entry name" value="Protein_kinase_ATP_BS"/>
</dbReference>
<dbReference type="OrthoDB" id="2649at2759"/>
<evidence type="ECO:0000256" key="4">
    <source>
        <dbReference type="ARBA" id="ARBA00022741"/>
    </source>
</evidence>
<dbReference type="SMART" id="SM00220">
    <property type="entry name" value="S_TKc"/>
    <property type="match status" value="1"/>
</dbReference>
<dbReference type="GO" id="GO:0000245">
    <property type="term" value="P:spliceosomal complex assembly"/>
    <property type="evidence" value="ECO:0000318"/>
    <property type="project" value="GO_Central"/>
</dbReference>
<dbReference type="OMA" id="CWADQQL"/>
<dbReference type="PANTHER" id="PTHR47634:SF5">
    <property type="entry name" value="OS09G0552300 PROTEIN"/>
    <property type="match status" value="1"/>
</dbReference>
<dbReference type="EMBL" id="LFYR01000869">
    <property type="protein sequence ID" value="KMZ67934.1"/>
    <property type="molecule type" value="Genomic_DNA"/>
</dbReference>
<feature type="binding site" evidence="9">
    <location>
        <position position="67"/>
    </location>
    <ligand>
        <name>ATP</name>
        <dbReference type="ChEBI" id="CHEBI:30616"/>
    </ligand>
</feature>
<dbReference type="GO" id="GO:0050684">
    <property type="term" value="P:regulation of mRNA processing"/>
    <property type="evidence" value="ECO:0000318"/>
    <property type="project" value="GO_Central"/>
</dbReference>
<evidence type="ECO:0000256" key="2">
    <source>
        <dbReference type="ARBA" id="ARBA00022527"/>
    </source>
</evidence>
<dbReference type="GO" id="GO:0004674">
    <property type="term" value="F:protein serine/threonine kinase activity"/>
    <property type="evidence" value="ECO:0000318"/>
    <property type="project" value="GO_Central"/>
</dbReference>
<evidence type="ECO:0000259" key="11">
    <source>
        <dbReference type="PROSITE" id="PS50011"/>
    </source>
</evidence>
<keyword evidence="4 9" id="KW-0547">Nucleotide-binding</keyword>
<comment type="similarity">
    <text evidence="10">Belongs to the protein kinase superfamily.</text>
</comment>
<evidence type="ECO:0000313" key="12">
    <source>
        <dbReference type="EMBL" id="KMZ67934.1"/>
    </source>
</evidence>
<evidence type="ECO:0000256" key="8">
    <source>
        <dbReference type="ARBA" id="ARBA00048679"/>
    </source>
</evidence>
<dbReference type="InterPro" id="IPR000719">
    <property type="entry name" value="Prot_kinase_dom"/>
</dbReference>
<dbReference type="PROSITE" id="PS00107">
    <property type="entry name" value="PROTEIN_KINASE_ATP"/>
    <property type="match status" value="1"/>
</dbReference>
<keyword evidence="13" id="KW-1185">Reference proteome</keyword>
<dbReference type="PROSITE" id="PS00108">
    <property type="entry name" value="PROTEIN_KINASE_ST"/>
    <property type="match status" value="1"/>
</dbReference>
<keyword evidence="2 10" id="KW-0723">Serine/threonine-protein kinase</keyword>
<dbReference type="SUPFAM" id="SSF56112">
    <property type="entry name" value="Protein kinase-like (PK-like)"/>
    <property type="match status" value="1"/>
</dbReference>
<comment type="caution">
    <text evidence="12">The sequence shown here is derived from an EMBL/GenBank/DDBJ whole genome shotgun (WGS) entry which is preliminary data.</text>
</comment>